<name>A6HUM8_RAT</name>
<dbReference type="AlphaFoldDB" id="A6HUM8"/>
<sequence>MPDWAGTATKPPRAAPPAGCSRLRPPPRRQSQMSPCKGRDLLPWGKENKESQKISYRTENSVKRKQLPRLG</sequence>
<feature type="region of interest" description="Disordered" evidence="1">
    <location>
        <begin position="1"/>
        <end position="71"/>
    </location>
</feature>
<feature type="compositionally biased region" description="Low complexity" evidence="1">
    <location>
        <begin position="1"/>
        <end position="35"/>
    </location>
</feature>
<proteinExistence type="predicted"/>
<evidence type="ECO:0000256" key="1">
    <source>
        <dbReference type="SAM" id="MobiDB-lite"/>
    </source>
</evidence>
<reference evidence="2 3" key="1">
    <citation type="submission" date="2005-07" db="EMBL/GenBank/DDBJ databases">
        <authorList>
            <person name="Mural R.J."/>
            <person name="Li P.W."/>
            <person name="Adams M.D."/>
            <person name="Amanatides P.G."/>
            <person name="Baden-Tillson H."/>
            <person name="Barnstead M."/>
            <person name="Chin S.H."/>
            <person name="Dew I."/>
            <person name="Evans C.A."/>
            <person name="Ferriera S."/>
            <person name="Flanigan M."/>
            <person name="Fosler C."/>
            <person name="Glodek A."/>
            <person name="Gu Z."/>
            <person name="Holt R.A."/>
            <person name="Jennings D."/>
            <person name="Kraft C.L."/>
            <person name="Lu F."/>
            <person name="Nguyen T."/>
            <person name="Nusskern D.R."/>
            <person name="Pfannkoch C.M."/>
            <person name="Sitter C."/>
            <person name="Sutton G.G."/>
            <person name="Venter J.C."/>
            <person name="Wang Z."/>
            <person name="Woodage T."/>
            <person name="Zheng X.H."/>
            <person name="Zhong F."/>
        </authorList>
    </citation>
    <scope>NUCLEOTIDE SEQUENCE [LARGE SCALE GENOMIC DNA]</scope>
    <source>
        <strain>BN</strain>
        <strain evidence="3">Sprague-Dawley</strain>
    </source>
</reference>
<gene>
    <name evidence="2" type="ORF">rCG_37106</name>
</gene>
<evidence type="ECO:0000313" key="2">
    <source>
        <dbReference type="EMBL" id="EDM02591.1"/>
    </source>
</evidence>
<dbReference type="EMBL" id="CH473951">
    <property type="protein sequence ID" value="EDM02591.1"/>
    <property type="molecule type" value="Genomic_DNA"/>
</dbReference>
<organism evidence="2 3">
    <name type="scientific">Rattus norvegicus</name>
    <name type="common">Rat</name>
    <dbReference type="NCBI Taxonomy" id="10116"/>
    <lineage>
        <taxon>Eukaryota</taxon>
        <taxon>Metazoa</taxon>
        <taxon>Chordata</taxon>
        <taxon>Craniata</taxon>
        <taxon>Vertebrata</taxon>
        <taxon>Euteleostomi</taxon>
        <taxon>Mammalia</taxon>
        <taxon>Eutheria</taxon>
        <taxon>Euarchontoglires</taxon>
        <taxon>Glires</taxon>
        <taxon>Rodentia</taxon>
        <taxon>Myomorpha</taxon>
        <taxon>Muroidea</taxon>
        <taxon>Muridae</taxon>
        <taxon>Murinae</taxon>
        <taxon>Rattus</taxon>
    </lineage>
</organism>
<accession>A6HUM8</accession>
<protein>
    <submittedName>
        <fullName evidence="2">RCG37106</fullName>
    </submittedName>
</protein>
<evidence type="ECO:0000313" key="3">
    <source>
        <dbReference type="Proteomes" id="UP000234681"/>
    </source>
</evidence>
<dbReference type="Proteomes" id="UP000234681">
    <property type="component" value="Chromosome 15"/>
</dbReference>